<organism evidence="1 2">
    <name type="scientific">Melia azedarach</name>
    <name type="common">Chinaberry tree</name>
    <dbReference type="NCBI Taxonomy" id="155640"/>
    <lineage>
        <taxon>Eukaryota</taxon>
        <taxon>Viridiplantae</taxon>
        <taxon>Streptophyta</taxon>
        <taxon>Embryophyta</taxon>
        <taxon>Tracheophyta</taxon>
        <taxon>Spermatophyta</taxon>
        <taxon>Magnoliopsida</taxon>
        <taxon>eudicotyledons</taxon>
        <taxon>Gunneridae</taxon>
        <taxon>Pentapetalae</taxon>
        <taxon>rosids</taxon>
        <taxon>malvids</taxon>
        <taxon>Sapindales</taxon>
        <taxon>Meliaceae</taxon>
        <taxon>Melia</taxon>
    </lineage>
</organism>
<proteinExistence type="predicted"/>
<dbReference type="Proteomes" id="UP001164539">
    <property type="component" value="Chromosome 8"/>
</dbReference>
<name>A0ACC1XKH2_MELAZ</name>
<keyword evidence="2" id="KW-1185">Reference proteome</keyword>
<evidence type="ECO:0000313" key="1">
    <source>
        <dbReference type="EMBL" id="KAJ4712026.1"/>
    </source>
</evidence>
<protein>
    <submittedName>
        <fullName evidence="1">Pentatricopeptide repeat-containing protein</fullName>
    </submittedName>
</protein>
<sequence>MKRFTQSICRQKPSIKTLINQKNHSQALKYSLYLPSPLLADQIYCLFIKNGHPLDPILSTTLISHFTKLGDFSRAFSFLSDTQNPDIITYNALISGLSRFHLSAPALKLFGGLRLRGLRPDVFTLSSLIKSCENLQENEIVHGVCLKLGFDAGAYLVSGLVENYAKTGDVLSAEKCFRDCSSVDNVVYTAMVCGYVWNGAFEKSKDVFVEMGSLGLELNEFSLTAVLGALFDAKEGEQIHGFGVKVGLLSGVYNHLNNAVTNMYVRCGRKLDAVKVFDEIADPDVVSWAQRIAASCDGAEAFELFKVLLFNGLEMNEYTMINILSVVAGERMLRPGKQIQVFCYKVGFLELVSVGNAFISMYGKCGQVDDTRHIFDDMTCRDSVSWNSLIAGYSENGFIGQAIEMFYHMRESSLQPNNYTMASILEAVSNSTSPMQAMQIHSHMIKSGFLSDDSMISCLITTYSRSSVVCESERIFSEVDKKNVVHVNALANALVYAGCHTAALEFFQTIWGSYPEVDSSTFSIILKACGAVTDLTQGRAIHCLALKARFDQDTFVESAVIDMYCKCGSIEDAEKAFSNISTDNLVAWNAMIMGYAQHGCYHEVSDLFNNMSKFGVKPDEITYLAILTSCCHVGLVREALSYLDCMFELHGVIPQLEHYACMVDLFGRVGLVEYAKKTIDQMPVPPDAHIWQILLSACNIHGNVDLGRVAASKLLELQPDNESAYVLLSNLYASSGKWNDVEKVRKEMKEKSVRKEAGSSWINVGGSTHHFYAGDTSHSRGKEIYAELTVLYEHMLASAETNMYFQKM</sequence>
<accession>A0ACC1XKH2</accession>
<dbReference type="EMBL" id="CM051401">
    <property type="protein sequence ID" value="KAJ4712026.1"/>
    <property type="molecule type" value="Genomic_DNA"/>
</dbReference>
<reference evidence="1 2" key="1">
    <citation type="journal article" date="2023" name="Science">
        <title>Complex scaffold remodeling in plant triterpene biosynthesis.</title>
        <authorList>
            <person name="De La Pena R."/>
            <person name="Hodgson H."/>
            <person name="Liu J.C."/>
            <person name="Stephenson M.J."/>
            <person name="Martin A.C."/>
            <person name="Owen C."/>
            <person name="Harkess A."/>
            <person name="Leebens-Mack J."/>
            <person name="Jimenez L.E."/>
            <person name="Osbourn A."/>
            <person name="Sattely E.S."/>
        </authorList>
    </citation>
    <scope>NUCLEOTIDE SEQUENCE [LARGE SCALE GENOMIC DNA]</scope>
    <source>
        <strain evidence="2">cv. JPN11</strain>
        <tissue evidence="1">Leaf</tissue>
    </source>
</reference>
<gene>
    <name evidence="1" type="ORF">OWV82_014342</name>
</gene>
<comment type="caution">
    <text evidence="1">The sequence shown here is derived from an EMBL/GenBank/DDBJ whole genome shotgun (WGS) entry which is preliminary data.</text>
</comment>
<evidence type="ECO:0000313" key="2">
    <source>
        <dbReference type="Proteomes" id="UP001164539"/>
    </source>
</evidence>